<feature type="region of interest" description="Disordered" evidence="13">
    <location>
        <begin position="1"/>
        <end position="82"/>
    </location>
</feature>
<dbReference type="Pfam" id="PF02799">
    <property type="entry name" value="NMT_C"/>
    <property type="match status" value="1"/>
</dbReference>
<keyword evidence="7" id="KW-0963">Cytoplasm</keyword>
<dbReference type="GO" id="GO:0005829">
    <property type="term" value="C:cytosol"/>
    <property type="evidence" value="ECO:0007669"/>
    <property type="project" value="EnsemblFungi"/>
</dbReference>
<dbReference type="PANTHER" id="PTHR11377">
    <property type="entry name" value="N-MYRISTOYL TRANSFERASE"/>
    <property type="match status" value="1"/>
</dbReference>
<dbReference type="FunFam" id="3.40.630.30:FF:000042">
    <property type="entry name" value="Glycylpeptide N-tetradecanoyltransferase"/>
    <property type="match status" value="1"/>
</dbReference>
<gene>
    <name evidence="16" type="ORF">RAG0_16623</name>
</gene>
<evidence type="ECO:0000313" key="17">
    <source>
        <dbReference type="Proteomes" id="UP000178912"/>
    </source>
</evidence>
<dbReference type="Pfam" id="PF01233">
    <property type="entry name" value="NMT"/>
    <property type="match status" value="1"/>
</dbReference>
<evidence type="ECO:0000256" key="4">
    <source>
        <dbReference type="ARBA" id="ARBA00011245"/>
    </source>
</evidence>
<protein>
    <recommendedName>
        <fullName evidence="6 11">Glycylpeptide N-tetradecanoyltransferase</fullName>
        <ecNumber evidence="5 11">2.3.1.97</ecNumber>
    </recommendedName>
</protein>
<evidence type="ECO:0000256" key="11">
    <source>
        <dbReference type="RuleBase" id="RU000586"/>
    </source>
</evidence>
<evidence type="ECO:0000256" key="9">
    <source>
        <dbReference type="ARBA" id="ARBA00023315"/>
    </source>
</evidence>
<comment type="similarity">
    <text evidence="3 12">Belongs to the NMT family.</text>
</comment>
<accession>A0A1E1LRA4</accession>
<dbReference type="FunFam" id="3.40.630.30:FF:000056">
    <property type="entry name" value="Glycylpeptide N-tetradecanoyltransferase"/>
    <property type="match status" value="1"/>
</dbReference>
<name>A0A1E1LRA4_9HELO</name>
<evidence type="ECO:0000259" key="14">
    <source>
        <dbReference type="Pfam" id="PF01233"/>
    </source>
</evidence>
<comment type="catalytic activity">
    <reaction evidence="10 11">
        <text>N-terminal glycyl-[protein] + tetradecanoyl-CoA = N-tetradecanoylglycyl-[protein] + CoA + H(+)</text>
        <dbReference type="Rhea" id="RHEA:15521"/>
        <dbReference type="Rhea" id="RHEA-COMP:12666"/>
        <dbReference type="Rhea" id="RHEA-COMP:12667"/>
        <dbReference type="ChEBI" id="CHEBI:15378"/>
        <dbReference type="ChEBI" id="CHEBI:57287"/>
        <dbReference type="ChEBI" id="CHEBI:57385"/>
        <dbReference type="ChEBI" id="CHEBI:64723"/>
        <dbReference type="ChEBI" id="CHEBI:133050"/>
        <dbReference type="EC" id="2.3.1.97"/>
    </reaction>
</comment>
<dbReference type="Gene3D" id="3.40.630.30">
    <property type="match status" value="2"/>
</dbReference>
<keyword evidence="9 11" id="KW-0012">Acyltransferase</keyword>
<dbReference type="InterPro" id="IPR022677">
    <property type="entry name" value="NMT_C"/>
</dbReference>
<evidence type="ECO:0000256" key="2">
    <source>
        <dbReference type="ARBA" id="ARBA00004496"/>
    </source>
</evidence>
<dbReference type="OrthoDB" id="60315at2759"/>
<dbReference type="InterPro" id="IPR000903">
    <property type="entry name" value="NMT"/>
</dbReference>
<proteinExistence type="inferred from homology"/>
<dbReference type="AlphaFoldDB" id="A0A1E1LRA4"/>
<evidence type="ECO:0000256" key="8">
    <source>
        <dbReference type="ARBA" id="ARBA00022679"/>
    </source>
</evidence>
<feature type="domain" description="Glycylpeptide N-tetradecanoyltransferase C-terminal" evidence="15">
    <location>
        <begin position="347"/>
        <end position="564"/>
    </location>
</feature>
<evidence type="ECO:0000313" key="16">
    <source>
        <dbReference type="EMBL" id="CZT13004.1"/>
    </source>
</evidence>
<feature type="compositionally biased region" description="Acidic residues" evidence="13">
    <location>
        <begin position="32"/>
        <end position="43"/>
    </location>
</feature>
<dbReference type="InterPro" id="IPR016181">
    <property type="entry name" value="Acyl_CoA_acyltransferase"/>
</dbReference>
<dbReference type="PROSITE" id="PS00976">
    <property type="entry name" value="NMT_2"/>
    <property type="match status" value="1"/>
</dbReference>
<keyword evidence="17" id="KW-1185">Reference proteome</keyword>
<dbReference type="EC" id="2.3.1.97" evidence="5 11"/>
<evidence type="ECO:0000259" key="15">
    <source>
        <dbReference type="Pfam" id="PF02799"/>
    </source>
</evidence>
<comment type="function">
    <text evidence="1 11">Adds a myristoyl group to the N-terminal glycine residue of certain cellular proteins.</text>
</comment>
<evidence type="ECO:0000256" key="10">
    <source>
        <dbReference type="ARBA" id="ARBA00048276"/>
    </source>
</evidence>
<dbReference type="GO" id="GO:0004379">
    <property type="term" value="F:glycylpeptide N-tetradecanoyltransferase activity"/>
    <property type="evidence" value="ECO:0007669"/>
    <property type="project" value="UniProtKB-EC"/>
</dbReference>
<evidence type="ECO:0000256" key="1">
    <source>
        <dbReference type="ARBA" id="ARBA00003900"/>
    </source>
</evidence>
<sequence length="566" mass="63303">MADESKPPKDAAGKGKAPSDDPETTSTAQVDSDNEEEAEEDIAPDTAPGTTAASKKKKSKRKRVKAALGGGGSSSGSGDATRDDLDKAVSGLNVSQIQEILKMNPALAQQLGVDSSTSLSDAKLQEAMKKLILEEIMTGLASSGKNVKDMANYKFWQTQPVPKFGESTEPVEEGPFKIVDIEKVPKEPGALLPGFEWVTMDLTKEEEIQELFSLLYGHYVEDDEAMFRFNYSESFLRWALMCPGWTKEWHVGIRASASRKLVAFISAIPVALRVRKKVLSASEVNFMVVHKKLRSKRMAPVLIKEITRRCYLLKTWQAIYTGGVVLPKPVSTCRYFHRSIDWQKLYEVGFSPLPANSKPSYQIRKYALPDHTSTKNLRPMEEQDVDGVLSLLKRYLEKFDMAPVFTREEVVHWLLYKKDTPGDQVVWSYVVEDSSTHALTDFFSFYILESSVINNASHKNVRAAYLFYYATEHGLSPQYTRSDLKTRLNALMNDALILAKKYKFDVFNALTLLDNTLFLEDQKFGAGDGQLHYYLYNYNTNPIAGGVDKGNRVDEKGGSGVGVVML</sequence>
<evidence type="ECO:0000256" key="7">
    <source>
        <dbReference type="ARBA" id="ARBA00022490"/>
    </source>
</evidence>
<evidence type="ECO:0000256" key="13">
    <source>
        <dbReference type="SAM" id="MobiDB-lite"/>
    </source>
</evidence>
<keyword evidence="8 11" id="KW-0808">Transferase</keyword>
<evidence type="ECO:0000256" key="12">
    <source>
        <dbReference type="RuleBase" id="RU004178"/>
    </source>
</evidence>
<reference evidence="17" key="1">
    <citation type="submission" date="2016-03" db="EMBL/GenBank/DDBJ databases">
        <authorList>
            <person name="Guldener U."/>
        </authorList>
    </citation>
    <scope>NUCLEOTIDE SEQUENCE [LARGE SCALE GENOMIC DNA]</scope>
    <source>
        <strain evidence="17">04CH-RAC-A.6.1</strain>
    </source>
</reference>
<organism evidence="16 17">
    <name type="scientific">Rhynchosporium agropyri</name>
    <dbReference type="NCBI Taxonomy" id="914238"/>
    <lineage>
        <taxon>Eukaryota</taxon>
        <taxon>Fungi</taxon>
        <taxon>Dikarya</taxon>
        <taxon>Ascomycota</taxon>
        <taxon>Pezizomycotina</taxon>
        <taxon>Leotiomycetes</taxon>
        <taxon>Helotiales</taxon>
        <taxon>Ploettnerulaceae</taxon>
        <taxon>Rhynchosporium</taxon>
    </lineage>
</organism>
<dbReference type="PANTHER" id="PTHR11377:SF5">
    <property type="entry name" value="GLYCYLPEPTIDE N-TETRADECANOYLTRANSFERASE"/>
    <property type="match status" value="1"/>
</dbReference>
<evidence type="ECO:0000256" key="3">
    <source>
        <dbReference type="ARBA" id="ARBA00009469"/>
    </source>
</evidence>
<comment type="subunit">
    <text evidence="4">Monomer.</text>
</comment>
<feature type="compositionally biased region" description="Basic and acidic residues" evidence="13">
    <location>
        <begin position="1"/>
        <end position="19"/>
    </location>
</feature>
<dbReference type="InterPro" id="IPR022678">
    <property type="entry name" value="NMT_CS"/>
</dbReference>
<feature type="compositionally biased region" description="Basic residues" evidence="13">
    <location>
        <begin position="54"/>
        <end position="65"/>
    </location>
</feature>
<dbReference type="SUPFAM" id="SSF55729">
    <property type="entry name" value="Acyl-CoA N-acyltransferases (Nat)"/>
    <property type="match status" value="2"/>
</dbReference>
<feature type="domain" description="Glycylpeptide N-tetradecanoyltransferase N-terminal" evidence="14">
    <location>
        <begin position="180"/>
        <end position="333"/>
    </location>
</feature>
<dbReference type="Proteomes" id="UP000178912">
    <property type="component" value="Unassembled WGS sequence"/>
</dbReference>
<evidence type="ECO:0000256" key="5">
    <source>
        <dbReference type="ARBA" id="ARBA00012923"/>
    </source>
</evidence>
<comment type="subcellular location">
    <subcellularLocation>
        <location evidence="2">Cytoplasm</location>
    </subcellularLocation>
</comment>
<dbReference type="InterPro" id="IPR022676">
    <property type="entry name" value="NMT_N"/>
</dbReference>
<dbReference type="EMBL" id="FJUX01000174">
    <property type="protein sequence ID" value="CZT13004.1"/>
    <property type="molecule type" value="Genomic_DNA"/>
</dbReference>
<evidence type="ECO:0000256" key="6">
    <source>
        <dbReference type="ARBA" id="ARBA00022240"/>
    </source>
</evidence>